<evidence type="ECO:0000256" key="10">
    <source>
        <dbReference type="ARBA" id="ARBA00023004"/>
    </source>
</evidence>
<keyword evidence="7" id="KW-0256">Endoplasmic reticulum</keyword>
<dbReference type="PROSITE" id="PS00086">
    <property type="entry name" value="CYTOCHROME_P450"/>
    <property type="match status" value="1"/>
</dbReference>
<keyword evidence="11 15" id="KW-0503">Monooxygenase</keyword>
<dbReference type="InterPro" id="IPR036396">
    <property type="entry name" value="Cyt_P450_sf"/>
</dbReference>
<dbReference type="FunFam" id="1.10.630.10:FF:000042">
    <property type="entry name" value="Cytochrome P450"/>
    <property type="match status" value="1"/>
</dbReference>
<evidence type="ECO:0000256" key="7">
    <source>
        <dbReference type="ARBA" id="ARBA00022824"/>
    </source>
</evidence>
<keyword evidence="18" id="KW-1185">Reference proteome</keyword>
<dbReference type="OrthoDB" id="6428965at2759"/>
<dbReference type="EnsemblMetazoa" id="tetur05g04000.1">
    <property type="protein sequence ID" value="tetur05g04000.1"/>
    <property type="gene ID" value="tetur05g04000"/>
</dbReference>
<evidence type="ECO:0000313" key="17">
    <source>
        <dbReference type="EnsemblMetazoa" id="tetur05g04000.1"/>
    </source>
</evidence>
<keyword evidence="10 14" id="KW-0408">Iron</keyword>
<dbReference type="GO" id="GO:0016705">
    <property type="term" value="F:oxidoreductase activity, acting on paired donors, with incorporation or reduction of molecular oxygen"/>
    <property type="evidence" value="ECO:0007669"/>
    <property type="project" value="InterPro"/>
</dbReference>
<dbReference type="eggNOG" id="KOG0158">
    <property type="taxonomic scope" value="Eukaryota"/>
</dbReference>
<accession>T1K4V2</accession>
<keyword evidence="16" id="KW-1133">Transmembrane helix</keyword>
<evidence type="ECO:0000256" key="8">
    <source>
        <dbReference type="ARBA" id="ARBA00022848"/>
    </source>
</evidence>
<dbReference type="EMBL" id="CAEY01001581">
    <property type="status" value="NOT_ANNOTATED_CDS"/>
    <property type="molecule type" value="Genomic_DNA"/>
</dbReference>
<evidence type="ECO:0000256" key="14">
    <source>
        <dbReference type="PIRSR" id="PIRSR602401-1"/>
    </source>
</evidence>
<protein>
    <recommendedName>
        <fullName evidence="19">Cytochrome P450</fullName>
    </recommendedName>
</protein>
<dbReference type="SUPFAM" id="SSF48264">
    <property type="entry name" value="Cytochrome P450"/>
    <property type="match status" value="1"/>
</dbReference>
<dbReference type="PRINTS" id="PR00385">
    <property type="entry name" value="P450"/>
</dbReference>
<evidence type="ECO:0000256" key="15">
    <source>
        <dbReference type="RuleBase" id="RU000461"/>
    </source>
</evidence>
<gene>
    <name evidence="17" type="primary">107360504</name>
</gene>
<evidence type="ECO:0000256" key="12">
    <source>
        <dbReference type="ARBA" id="ARBA00023136"/>
    </source>
</evidence>
<dbReference type="STRING" id="32264.T1K4V2"/>
<keyword evidence="9 15" id="KW-0560">Oxidoreductase</keyword>
<organism evidence="17 18">
    <name type="scientific">Tetranychus urticae</name>
    <name type="common">Two-spotted spider mite</name>
    <dbReference type="NCBI Taxonomy" id="32264"/>
    <lineage>
        <taxon>Eukaryota</taxon>
        <taxon>Metazoa</taxon>
        <taxon>Ecdysozoa</taxon>
        <taxon>Arthropoda</taxon>
        <taxon>Chelicerata</taxon>
        <taxon>Arachnida</taxon>
        <taxon>Acari</taxon>
        <taxon>Acariformes</taxon>
        <taxon>Trombidiformes</taxon>
        <taxon>Prostigmata</taxon>
        <taxon>Eleutherengona</taxon>
        <taxon>Raphignathae</taxon>
        <taxon>Tetranychoidea</taxon>
        <taxon>Tetranychidae</taxon>
        <taxon>Tetranychus</taxon>
    </lineage>
</organism>
<reference evidence="18" key="1">
    <citation type="submission" date="2011-08" db="EMBL/GenBank/DDBJ databases">
        <authorList>
            <person name="Rombauts S."/>
        </authorList>
    </citation>
    <scope>NUCLEOTIDE SEQUENCE</scope>
    <source>
        <strain evidence="18">London</strain>
    </source>
</reference>
<evidence type="ECO:0000256" key="3">
    <source>
        <dbReference type="ARBA" id="ARBA00004406"/>
    </source>
</evidence>
<comment type="subcellular location">
    <subcellularLocation>
        <location evidence="3">Endoplasmic reticulum membrane</location>
        <topology evidence="3">Peripheral membrane protein</topology>
    </subcellularLocation>
    <subcellularLocation>
        <location evidence="2">Microsome membrane</location>
        <topology evidence="2">Peripheral membrane protein</topology>
    </subcellularLocation>
</comment>
<evidence type="ECO:0000256" key="11">
    <source>
        <dbReference type="ARBA" id="ARBA00023033"/>
    </source>
</evidence>
<comment type="similarity">
    <text evidence="4 15">Belongs to the cytochrome P450 family.</text>
</comment>
<dbReference type="Proteomes" id="UP000015104">
    <property type="component" value="Unassembled WGS sequence"/>
</dbReference>
<dbReference type="CDD" id="cd11055">
    <property type="entry name" value="CYP3A-like"/>
    <property type="match status" value="1"/>
</dbReference>
<feature type="transmembrane region" description="Helical" evidence="16">
    <location>
        <begin position="16"/>
        <end position="33"/>
    </location>
</feature>
<evidence type="ECO:0000256" key="6">
    <source>
        <dbReference type="ARBA" id="ARBA00022723"/>
    </source>
</evidence>
<evidence type="ECO:0000256" key="13">
    <source>
        <dbReference type="ARBA" id="ARBA00043906"/>
    </source>
</evidence>
<evidence type="ECO:0000256" key="5">
    <source>
        <dbReference type="ARBA" id="ARBA00022617"/>
    </source>
</evidence>
<feature type="binding site" description="axial binding residue" evidence="14">
    <location>
        <position position="460"/>
    </location>
    <ligand>
        <name>heme</name>
        <dbReference type="ChEBI" id="CHEBI:30413"/>
    </ligand>
    <ligandPart>
        <name>Fe</name>
        <dbReference type="ChEBI" id="CHEBI:18248"/>
    </ligandPart>
</feature>
<dbReference type="HOGENOM" id="CLU_001570_5_2_1"/>
<comment type="cofactor">
    <cofactor evidence="1 14">
        <name>heme</name>
        <dbReference type="ChEBI" id="CHEBI:30413"/>
    </cofactor>
</comment>
<comment type="function">
    <text evidence="13">Cytochromes P450 are a group of heme-thiolate monooxygenases. They oxidize a variety of structurally unrelated compounds, including steroids, fatty acids, and xenobiotics.</text>
</comment>
<evidence type="ECO:0000256" key="4">
    <source>
        <dbReference type="ARBA" id="ARBA00010617"/>
    </source>
</evidence>
<keyword evidence="16" id="KW-0812">Transmembrane</keyword>
<dbReference type="InterPro" id="IPR002401">
    <property type="entry name" value="Cyt_P450_E_grp-I"/>
</dbReference>
<evidence type="ECO:0000256" key="9">
    <source>
        <dbReference type="ARBA" id="ARBA00023002"/>
    </source>
</evidence>
<keyword evidence="12 16" id="KW-0472">Membrane</keyword>
<dbReference type="InterPro" id="IPR050705">
    <property type="entry name" value="Cytochrome_P450_3A"/>
</dbReference>
<dbReference type="AlphaFoldDB" id="T1K4V2"/>
<dbReference type="InterPro" id="IPR001128">
    <property type="entry name" value="Cyt_P450"/>
</dbReference>
<evidence type="ECO:0000256" key="16">
    <source>
        <dbReference type="SAM" id="Phobius"/>
    </source>
</evidence>
<evidence type="ECO:0008006" key="19">
    <source>
        <dbReference type="Google" id="ProtNLM"/>
    </source>
</evidence>
<name>T1K4V2_TETUR</name>
<evidence type="ECO:0000256" key="1">
    <source>
        <dbReference type="ARBA" id="ARBA00001971"/>
    </source>
</evidence>
<dbReference type="PANTHER" id="PTHR24302">
    <property type="entry name" value="CYTOCHROME P450 FAMILY 3"/>
    <property type="match status" value="1"/>
</dbReference>
<evidence type="ECO:0000256" key="2">
    <source>
        <dbReference type="ARBA" id="ARBA00004174"/>
    </source>
</evidence>
<dbReference type="GO" id="GO:0008395">
    <property type="term" value="F:steroid hydroxylase activity"/>
    <property type="evidence" value="ECO:0007669"/>
    <property type="project" value="TreeGrafter"/>
</dbReference>
<evidence type="ECO:0000313" key="18">
    <source>
        <dbReference type="Proteomes" id="UP000015104"/>
    </source>
</evidence>
<dbReference type="PANTHER" id="PTHR24302:SF15">
    <property type="entry name" value="FATTY-ACID PEROXYGENASE"/>
    <property type="match status" value="1"/>
</dbReference>
<reference evidence="17" key="2">
    <citation type="submission" date="2015-06" db="UniProtKB">
        <authorList>
            <consortium name="EnsemblMetazoa"/>
        </authorList>
    </citation>
    <scope>IDENTIFICATION</scope>
</reference>
<keyword evidence="8" id="KW-0492">Microsome</keyword>
<dbReference type="GO" id="GO:0020037">
    <property type="term" value="F:heme binding"/>
    <property type="evidence" value="ECO:0007669"/>
    <property type="project" value="InterPro"/>
</dbReference>
<dbReference type="InterPro" id="IPR017972">
    <property type="entry name" value="Cyt_P450_CS"/>
</dbReference>
<dbReference type="PRINTS" id="PR00463">
    <property type="entry name" value="EP450I"/>
</dbReference>
<sequence>MLPLALADVIQSTKGLSIYFIGFLIFCLIYNRWKISYWYRNGIPGPKSIPFVGNALDLLFKPSFETELDYVRKYGKIVGIYHGCQPNLIIADPDLIKSITVKEFSCFPESFSFPYLSPIERKFLTVLYGNEWKRVRSLLSQTFTTGKLKKVFELIKSCMVSRLDDLRLSQDNLESSFIDVKHFWGRYNLDVTAKAFFGTDLNVYSQSKAQQVLYNFEQTFKTNPISMIINMVAPEWFNRLTRQSAFNTENLEYLEKLAEAVIEARKEHNPNHKYNDFLQLLLESEVNEDTNESNCEGKSVSNDINRQRLSTDEIVSSAVIFLIAGYETTSTLLSWTCYELTRNPDIQEKLYSEIDSLTDVNYETINECVYLEAVINESLRLHPPVILLPRVAHSDYQLPGKGSPVLPKGSKAFISIYALHHNPEYYPEPYVFQPERFLPENRSKIKPFTFLPFGSGPRLCIGMRFALINAKLALALFLKQYKLVDNVHTTKDIEHIFQFGVLAAKNLKVGIEKRN</sequence>
<proteinExistence type="inferred from homology"/>
<dbReference type="GO" id="GO:0005506">
    <property type="term" value="F:iron ion binding"/>
    <property type="evidence" value="ECO:0007669"/>
    <property type="project" value="InterPro"/>
</dbReference>
<dbReference type="Pfam" id="PF00067">
    <property type="entry name" value="p450"/>
    <property type="match status" value="1"/>
</dbReference>
<keyword evidence="5 14" id="KW-0349">Heme</keyword>
<dbReference type="GO" id="GO:0005789">
    <property type="term" value="C:endoplasmic reticulum membrane"/>
    <property type="evidence" value="ECO:0007669"/>
    <property type="project" value="UniProtKB-SubCell"/>
</dbReference>
<dbReference type="Gene3D" id="1.10.630.10">
    <property type="entry name" value="Cytochrome P450"/>
    <property type="match status" value="1"/>
</dbReference>
<keyword evidence="6 14" id="KW-0479">Metal-binding</keyword>